<dbReference type="GO" id="GO:0000977">
    <property type="term" value="F:RNA polymerase II transcription regulatory region sequence-specific DNA binding"/>
    <property type="evidence" value="ECO:0007669"/>
    <property type="project" value="TreeGrafter"/>
</dbReference>
<keyword evidence="11" id="KW-1185">Reference proteome</keyword>
<feature type="domain" description="C2H2-type" evidence="8">
    <location>
        <begin position="422"/>
        <end position="450"/>
    </location>
</feature>
<dbReference type="Pfam" id="PF13894">
    <property type="entry name" value="zf-C2H2_4"/>
    <property type="match status" value="1"/>
</dbReference>
<feature type="domain" description="C2H2-type" evidence="8">
    <location>
        <begin position="359"/>
        <end position="386"/>
    </location>
</feature>
<name>W5JET6_ANODA</name>
<protein>
    <submittedName>
        <fullName evidence="9">Zinc finger protein 224</fullName>
    </submittedName>
</protein>
<evidence type="ECO:0000256" key="2">
    <source>
        <dbReference type="ARBA" id="ARBA00022723"/>
    </source>
</evidence>
<evidence type="ECO:0000256" key="6">
    <source>
        <dbReference type="ARBA" id="ARBA00023242"/>
    </source>
</evidence>
<dbReference type="VEuPathDB" id="VectorBase:ADAR2_011903"/>
<reference evidence="9" key="2">
    <citation type="submission" date="2010-05" db="EMBL/GenBank/DDBJ databases">
        <authorList>
            <person name="Almeida L.G."/>
            <person name="Nicolas M.F."/>
            <person name="Souza R.C."/>
            <person name="Vasconcelos A.T.R."/>
        </authorList>
    </citation>
    <scope>NUCLEOTIDE SEQUENCE</scope>
</reference>
<keyword evidence="2" id="KW-0479">Metal-binding</keyword>
<evidence type="ECO:0000256" key="3">
    <source>
        <dbReference type="ARBA" id="ARBA00022737"/>
    </source>
</evidence>
<dbReference type="InterPro" id="IPR013087">
    <property type="entry name" value="Znf_C2H2_type"/>
</dbReference>
<dbReference type="PANTHER" id="PTHR24379">
    <property type="entry name" value="KRAB AND ZINC FINGER DOMAIN-CONTAINING"/>
    <property type="match status" value="1"/>
</dbReference>
<dbReference type="Proteomes" id="UP000000673">
    <property type="component" value="Unassembled WGS sequence"/>
</dbReference>
<dbReference type="Gene3D" id="3.30.160.60">
    <property type="entry name" value="Classic Zinc Finger"/>
    <property type="match status" value="6"/>
</dbReference>
<dbReference type="PROSITE" id="PS50157">
    <property type="entry name" value="ZINC_FINGER_C2H2_2"/>
    <property type="match status" value="7"/>
</dbReference>
<dbReference type="InterPro" id="IPR036236">
    <property type="entry name" value="Znf_C2H2_sf"/>
</dbReference>
<dbReference type="AlphaFoldDB" id="W5JET6"/>
<dbReference type="Gene3D" id="3.40.1800.20">
    <property type="match status" value="1"/>
</dbReference>
<sequence>MMALIKEELLIQDGVDCKIQKLEIPVTTETPPPVCSVCLAEHKSAMHDATGTDLECVVRQHLRLEGTEFKLTIICQRCRGTLEAFHEFYLMVTEAHRNLLTKLEISKEEPKSIIVIGTPEPDEDNALLSTEFIAIKQGLGREEDKDLELLSEEEWPVEPSGNAAATVKEKKGVKKHVTGSERRSVRNRQPLAGTTIDKTTIDQELLEFYKRLVCEICDLDGMAIGEAPIEYATLKELNRHMRRTHGHGEGSVKCPLCEKKFRTRAKLLAHKDMHLNPDQYRCKLCSEVHQNIEEHMQNKHQERTFCCDTCGKRFPFQTRLNAHVRKMHTVKDIICEQCNKAFSKYTIEDHKRSVHGTGFICEHCPRSFKSRFQLENHMEEHRVDESGVRPAKATCTICGIVVRNKYNLTTHMKRMHTEQKPARCESCGKVFKSKHNLDAHRANVCTDRNFPCTICNKRFKKKIKLKEHMTTHTRSALYQCPYCPLTFSFETQLYTHRKQAHYAEWLELQRKRKEGERFRVKRITD</sequence>
<evidence type="ECO:0000313" key="10">
    <source>
        <dbReference type="EnsemblMetazoa" id="ADAC005711-PA"/>
    </source>
</evidence>
<organism evidence="9">
    <name type="scientific">Anopheles darlingi</name>
    <name type="common">Mosquito</name>
    <dbReference type="NCBI Taxonomy" id="43151"/>
    <lineage>
        <taxon>Eukaryota</taxon>
        <taxon>Metazoa</taxon>
        <taxon>Ecdysozoa</taxon>
        <taxon>Arthropoda</taxon>
        <taxon>Hexapoda</taxon>
        <taxon>Insecta</taxon>
        <taxon>Pterygota</taxon>
        <taxon>Neoptera</taxon>
        <taxon>Endopterygota</taxon>
        <taxon>Diptera</taxon>
        <taxon>Nematocera</taxon>
        <taxon>Culicoidea</taxon>
        <taxon>Culicidae</taxon>
        <taxon>Anophelinae</taxon>
        <taxon>Anopheles</taxon>
    </lineage>
</organism>
<feature type="domain" description="C2H2-type" evidence="8">
    <location>
        <begin position="252"/>
        <end position="279"/>
    </location>
</feature>
<feature type="domain" description="C2H2-type" evidence="8">
    <location>
        <begin position="450"/>
        <end position="477"/>
    </location>
</feature>
<evidence type="ECO:0000313" key="9">
    <source>
        <dbReference type="EMBL" id="ETN62591.1"/>
    </source>
</evidence>
<reference evidence="10" key="4">
    <citation type="submission" date="2015-06" db="UniProtKB">
        <authorList>
            <consortium name="EnsemblMetazoa"/>
        </authorList>
    </citation>
    <scope>IDENTIFICATION</scope>
</reference>
<keyword evidence="5" id="KW-0862">Zinc</keyword>
<accession>W5JET6</accession>
<dbReference type="EnsemblMetazoa" id="ADAC005711-RA">
    <property type="protein sequence ID" value="ADAC005711-PA"/>
    <property type="gene ID" value="ADAC005711"/>
</dbReference>
<dbReference type="VEuPathDB" id="VectorBase:ADAC005711"/>
<evidence type="ECO:0000256" key="5">
    <source>
        <dbReference type="ARBA" id="ARBA00022833"/>
    </source>
</evidence>
<proteinExistence type="predicted"/>
<dbReference type="HOGENOM" id="CLU_002678_94_13_1"/>
<dbReference type="OMA" id="APIEYAT"/>
<dbReference type="InterPro" id="IPR012934">
    <property type="entry name" value="Znf_AD"/>
</dbReference>
<dbReference type="FunFam" id="3.30.160.60:FF:000145">
    <property type="entry name" value="Zinc finger protein 574"/>
    <property type="match status" value="1"/>
</dbReference>
<dbReference type="EMBL" id="ADMH02001422">
    <property type="protein sequence ID" value="ETN62591.1"/>
    <property type="molecule type" value="Genomic_DNA"/>
</dbReference>
<keyword evidence="4 7" id="KW-0863">Zinc-finger</keyword>
<evidence type="ECO:0000259" key="8">
    <source>
        <dbReference type="PROSITE" id="PS50157"/>
    </source>
</evidence>
<dbReference type="PANTHER" id="PTHR24379:SF127">
    <property type="entry name" value="BLOODY FINGERS-RELATED"/>
    <property type="match status" value="1"/>
</dbReference>
<dbReference type="Pfam" id="PF13912">
    <property type="entry name" value="zf-C2H2_6"/>
    <property type="match status" value="1"/>
</dbReference>
<evidence type="ECO:0000256" key="1">
    <source>
        <dbReference type="ARBA" id="ARBA00004123"/>
    </source>
</evidence>
<evidence type="ECO:0000256" key="7">
    <source>
        <dbReference type="PROSITE-ProRule" id="PRU00042"/>
    </source>
</evidence>
<keyword evidence="3" id="KW-0677">Repeat</keyword>
<evidence type="ECO:0000313" key="11">
    <source>
        <dbReference type="Proteomes" id="UP000000673"/>
    </source>
</evidence>
<dbReference type="GO" id="GO:0008270">
    <property type="term" value="F:zinc ion binding"/>
    <property type="evidence" value="ECO:0007669"/>
    <property type="project" value="UniProtKB-KW"/>
</dbReference>
<dbReference type="SMART" id="SM00868">
    <property type="entry name" value="zf-AD"/>
    <property type="match status" value="1"/>
</dbReference>
<dbReference type="GO" id="GO:0005634">
    <property type="term" value="C:nucleus"/>
    <property type="evidence" value="ECO:0007669"/>
    <property type="project" value="UniProtKB-SubCell"/>
</dbReference>
<reference evidence="9 11" key="1">
    <citation type="journal article" date="2010" name="BMC Genomics">
        <title>Combination of measures distinguishes pre-miRNAs from other stem-loops in the genome of the newly sequenced Anopheles darlingi.</title>
        <authorList>
            <person name="Mendes N.D."/>
            <person name="Freitas A.T."/>
            <person name="Vasconcelos A.T."/>
            <person name="Sagot M.F."/>
        </authorList>
    </citation>
    <scope>NUCLEOTIDE SEQUENCE</scope>
</reference>
<dbReference type="SMART" id="SM00355">
    <property type="entry name" value="ZnF_C2H2"/>
    <property type="match status" value="10"/>
</dbReference>
<comment type="subcellular location">
    <subcellularLocation>
        <location evidence="1">Nucleus</location>
    </subcellularLocation>
</comment>
<keyword evidence="6" id="KW-0539">Nucleus</keyword>
<gene>
    <name evidence="9" type="ORF">AND_005711</name>
</gene>
<feature type="domain" description="C2H2-type" evidence="8">
    <location>
        <begin position="478"/>
        <end position="506"/>
    </location>
</feature>
<feature type="domain" description="C2H2-type" evidence="8">
    <location>
        <begin position="305"/>
        <end position="333"/>
    </location>
</feature>
<dbReference type="SUPFAM" id="SSF57667">
    <property type="entry name" value="beta-beta-alpha zinc fingers"/>
    <property type="match status" value="5"/>
</dbReference>
<dbReference type="eggNOG" id="KOG1721">
    <property type="taxonomic scope" value="Eukaryota"/>
</dbReference>
<evidence type="ECO:0000256" key="4">
    <source>
        <dbReference type="ARBA" id="ARBA00022771"/>
    </source>
</evidence>
<dbReference type="Pfam" id="PF00096">
    <property type="entry name" value="zf-C2H2"/>
    <property type="match status" value="5"/>
</dbReference>
<dbReference type="PROSITE" id="PS00028">
    <property type="entry name" value="ZINC_FINGER_C2H2_1"/>
    <property type="match status" value="6"/>
</dbReference>
<dbReference type="STRING" id="43151.W5JET6"/>
<reference evidence="9" key="3">
    <citation type="journal article" date="2013" name="Nucleic Acids Res.">
        <title>The genome of Anopheles darlingi, the main neotropical malaria vector.</title>
        <authorList>
            <person name="Marinotti O."/>
            <person name="Cerqueira G.C."/>
            <person name="de Almeida L.G."/>
            <person name="Ferro M.I."/>
            <person name="Loreto E.L."/>
            <person name="Zaha A."/>
            <person name="Teixeira S.M."/>
            <person name="Wespiser A.R."/>
            <person name="Almeida E Silva A."/>
            <person name="Schlindwein A.D."/>
            <person name="Pacheco A.C."/>
            <person name="Silva A.L."/>
            <person name="Graveley B.R."/>
            <person name="Walenz B.P."/>
            <person name="Lima Bde A."/>
            <person name="Ribeiro C.A."/>
            <person name="Nunes-Silva C.G."/>
            <person name="de Carvalho C.R."/>
            <person name="Soares C.M."/>
            <person name="de Menezes C.B."/>
            <person name="Matiolli C."/>
            <person name="Caffrey D."/>
            <person name="Araujo D.A."/>
            <person name="de Oliveira D.M."/>
            <person name="Golenbock D."/>
            <person name="Grisard E.C."/>
            <person name="Fantinatti-Garboggini F."/>
            <person name="de Carvalho F.M."/>
            <person name="Barcellos F.G."/>
            <person name="Prosdocimi F."/>
            <person name="May G."/>
            <person name="Azevedo Junior G.M."/>
            <person name="Guimaraes G.M."/>
            <person name="Goldman G.H."/>
            <person name="Padilha I.Q."/>
            <person name="Batista Jda S."/>
            <person name="Ferro J.A."/>
            <person name="Ribeiro J.M."/>
            <person name="Fietto J.L."/>
            <person name="Dabbas K.M."/>
            <person name="Cerdeira L."/>
            <person name="Agnez-Lima L.F."/>
            <person name="Brocchi M."/>
            <person name="de Carvalho M.O."/>
            <person name="Teixeira Mde M."/>
            <person name="Diniz Maia Mde M."/>
            <person name="Goldman M.H."/>
            <person name="Cruz Schneider M.P."/>
            <person name="Felipe M.S."/>
            <person name="Hungria M."/>
            <person name="Nicolas M.F."/>
            <person name="Pereira M."/>
            <person name="Montes M.A."/>
            <person name="Cantao M.E."/>
            <person name="Vincentz M."/>
            <person name="Rafael M.S."/>
            <person name="Silverman N."/>
            <person name="Stoco P.H."/>
            <person name="Souza R.C."/>
            <person name="Vicentini R."/>
            <person name="Gazzinelli R.T."/>
            <person name="Neves Rde O."/>
            <person name="Silva R."/>
            <person name="Astolfi-Filho S."/>
            <person name="Maciel T.E."/>
            <person name="Urmenyi T.P."/>
            <person name="Tadei W.P."/>
            <person name="Camargo E.P."/>
            <person name="de Vasconcelos A.T."/>
        </authorList>
    </citation>
    <scope>NUCLEOTIDE SEQUENCE</scope>
</reference>
<dbReference type="GO" id="GO:0000981">
    <property type="term" value="F:DNA-binding transcription factor activity, RNA polymerase II-specific"/>
    <property type="evidence" value="ECO:0007669"/>
    <property type="project" value="TreeGrafter"/>
</dbReference>
<feature type="domain" description="C2H2-type" evidence="8">
    <location>
        <begin position="393"/>
        <end position="421"/>
    </location>
</feature>